<evidence type="ECO:0000256" key="1">
    <source>
        <dbReference type="SAM" id="Coils"/>
    </source>
</evidence>
<evidence type="ECO:0000256" key="2">
    <source>
        <dbReference type="SAM" id="MobiDB-lite"/>
    </source>
</evidence>
<evidence type="ECO:0000313" key="4">
    <source>
        <dbReference type="EMBL" id="WYJ92181.1"/>
    </source>
</evidence>
<dbReference type="Proteomes" id="UP000195141">
    <property type="component" value="Chromosome"/>
</dbReference>
<organism evidence="3">
    <name type="scientific">Candidatus Enterococcus clewellii</name>
    <dbReference type="NCBI Taxonomy" id="1834193"/>
    <lineage>
        <taxon>Bacteria</taxon>
        <taxon>Bacillati</taxon>
        <taxon>Bacillota</taxon>
        <taxon>Bacilli</taxon>
        <taxon>Lactobacillales</taxon>
        <taxon>Enterococcaceae</taxon>
        <taxon>Enterococcus</taxon>
    </lineage>
</organism>
<dbReference type="AlphaFoldDB" id="A0A242K6E4"/>
<reference evidence="4" key="3">
    <citation type="submission" date="2024-03" db="EMBL/GenBank/DDBJ databases">
        <title>The Genome Sequence of Enterococcus sp. DIV0242b.</title>
        <authorList>
            <consortium name="The Broad Institute Genomics Platform"/>
            <consortium name="The Broad Institute Microbial Omics Core"/>
            <consortium name="The Broad Institute Genomic Center for Infectious Diseases"/>
            <person name="Earl A."/>
            <person name="Manson A."/>
            <person name="Gilmore M."/>
            <person name="Schwartman J."/>
            <person name="Shea T."/>
            <person name="Abouelleil A."/>
            <person name="Cao P."/>
            <person name="Chapman S."/>
            <person name="Cusick C."/>
            <person name="Young S."/>
            <person name="Neafsey D."/>
            <person name="Nusbaum C."/>
            <person name="Birren B."/>
        </authorList>
    </citation>
    <scope>NUCLEOTIDE SEQUENCE</scope>
    <source>
        <strain evidence="4">9E7_DIV0242</strain>
    </source>
</reference>
<sequence>MKKITGLGVILLCGLFLTGCGSTDTSKLEGKIDKLEKNISSLSKKIEKLEGVEASDDSEKEDSDDVLEGKVKVPDPYFKTQEQVEAEFEKAGLKVKFVTKNFDDAATINKKKIYEGDCYQLESGCGAEYFGSDDVDLKDAGYYAEKGDTIIVGYTDHDFDGSKEAESSSKESTTKSSSSETKASEKETKTESGVTKLDISDGEIEAIKTYKDYLDIYQKIVSNYLTEYENVFKDTVLYDEAAFADMKKESEASLEEQKKEYEKLGTKTLVGKDTLVSFLKTYRDSMSDYIDTMKNALN</sequence>
<feature type="compositionally biased region" description="Basic and acidic residues" evidence="2">
    <location>
        <begin position="161"/>
        <end position="173"/>
    </location>
</feature>
<feature type="coiled-coil region" evidence="1">
    <location>
        <begin position="25"/>
        <end position="52"/>
    </location>
</feature>
<gene>
    <name evidence="3" type="ORF">A5888_002083</name>
    <name evidence="4" type="ORF">A5888_003954</name>
</gene>
<proteinExistence type="predicted"/>
<keyword evidence="5" id="KW-1185">Reference proteome</keyword>
<name>A0A242K6E4_9ENTE</name>
<dbReference type="RefSeq" id="WP_086349152.1">
    <property type="nucleotide sequence ID" value="NZ_CP147247.1"/>
</dbReference>
<dbReference type="OrthoDB" id="2193090at2"/>
<feature type="region of interest" description="Disordered" evidence="2">
    <location>
        <begin position="161"/>
        <end position="194"/>
    </location>
</feature>
<reference evidence="4" key="2">
    <citation type="submission" date="2017-05" db="EMBL/GenBank/DDBJ databases">
        <authorList>
            <consortium name="The Broad Institute Genomics Platform"/>
            <consortium name="The Broad Institute Genomic Center for Infectious Diseases"/>
            <person name="Earl A."/>
            <person name="Manson A."/>
            <person name="Schwartman J."/>
            <person name="Gilmore M."/>
            <person name="Abouelleil A."/>
            <person name="Cao P."/>
            <person name="Chapman S."/>
            <person name="Cusick C."/>
            <person name="Shea T."/>
            <person name="Young S."/>
            <person name="Neafsey D."/>
            <person name="Nusbaum C."/>
            <person name="Birren B."/>
        </authorList>
    </citation>
    <scope>NUCLEOTIDE SEQUENCE</scope>
    <source>
        <strain evidence="4">9E7_DIV0242</strain>
    </source>
</reference>
<dbReference type="PROSITE" id="PS51257">
    <property type="entry name" value="PROKAR_LIPOPROTEIN"/>
    <property type="match status" value="1"/>
</dbReference>
<dbReference type="EMBL" id="CP147247">
    <property type="protein sequence ID" value="WYJ92181.1"/>
    <property type="molecule type" value="Genomic_DNA"/>
</dbReference>
<evidence type="ECO:0000313" key="3">
    <source>
        <dbReference type="EMBL" id="OTP15869.1"/>
    </source>
</evidence>
<accession>A0A242K6E4</accession>
<evidence type="ECO:0000313" key="5">
    <source>
        <dbReference type="Proteomes" id="UP000195141"/>
    </source>
</evidence>
<protein>
    <submittedName>
        <fullName evidence="3">Uncharacterized protein</fullName>
    </submittedName>
</protein>
<keyword evidence="1" id="KW-0175">Coiled coil</keyword>
<dbReference type="EMBL" id="NGMM01000003">
    <property type="protein sequence ID" value="OTP15869.1"/>
    <property type="molecule type" value="Genomic_DNA"/>
</dbReference>
<reference evidence="3" key="1">
    <citation type="submission" date="2017-05" db="EMBL/GenBank/DDBJ databases">
        <title>The Genome Sequence of Enterococcus sp. 9E7_DIV0242.</title>
        <authorList>
            <consortium name="The Broad Institute Genomics Platform"/>
            <consortium name="The Broad Institute Genomic Center for Infectious Diseases"/>
            <person name="Earl A."/>
            <person name="Manson A."/>
            <person name="Schwartman J."/>
            <person name="Gilmore M."/>
            <person name="Abouelleil A."/>
            <person name="Cao P."/>
            <person name="Chapman S."/>
            <person name="Cusick C."/>
            <person name="Shea T."/>
            <person name="Young S."/>
            <person name="Neafsey D."/>
            <person name="Nusbaum C."/>
            <person name="Birren B."/>
        </authorList>
    </citation>
    <scope>NUCLEOTIDE SEQUENCE [LARGE SCALE GENOMIC DNA]</scope>
    <source>
        <strain evidence="3">9E7_DIV0242</strain>
    </source>
</reference>